<proteinExistence type="predicted"/>
<dbReference type="InterPro" id="IPR056823">
    <property type="entry name" value="TEN-like_YD-shell"/>
</dbReference>
<dbReference type="PANTHER" id="PTHR32305:SF15">
    <property type="entry name" value="PROTEIN RHSA-RELATED"/>
    <property type="match status" value="1"/>
</dbReference>
<dbReference type="CDD" id="cd00063">
    <property type="entry name" value="FN3"/>
    <property type="match status" value="2"/>
</dbReference>
<dbReference type="PROSITE" id="PS50853">
    <property type="entry name" value="FN3"/>
    <property type="match status" value="4"/>
</dbReference>
<dbReference type="InterPro" id="IPR006530">
    <property type="entry name" value="YD"/>
</dbReference>
<dbReference type="InterPro" id="IPR036116">
    <property type="entry name" value="FN3_sf"/>
</dbReference>
<dbReference type="Gene3D" id="2.180.10.10">
    <property type="entry name" value="RHS repeat-associated core"/>
    <property type="match status" value="2"/>
</dbReference>
<sequence length="1966" mass="207639">MKLGSRRWVGQWVFVWIALLVASHAWSQAANVTPENEYKKRIRVSEDIQPLGENPFGEQIGLYNGALSFEEKDVSTSGTGPSIDIVRSFGIPNVGVNAAFHDYHANAFVDWALEIPHIETLSAPTKNVVNGVTSYTWFDIDDFYGTQRCSELAAGPTMYVSVPGSVVTYNPEDWWHGYQLVIPGGGKQDLLWRDASNTLAPQMTAPGGGAMSFPIVTRQHWSIGCLAQTANGQPGEGYLAVAPDGTRYWMDWLIYKSTDMVLGQPGGALKRRTLMLMVSKVQDRFGNTVNYSYDSNGNLTSIQADDGRQVTLNYVQWQAPASDPGPASPATTYTSFRISSITLQPSSGAPRTWNYSYSSDPTIPRLTGVQLPDGSSWSFNMGGLPAAEPDMVIDYGGADTCSYTLYPNSGLSGSATLTHPSGLVGTFSIKTIVRGRSYVPEVCNGTTPGRRPRVYAESAIQQKMFSGAGMANQTWNYSYSAPNESWNKDCSAGCTSTVTTDVVDPSGNGTRYTFSNRYDATESLLQQTDYYTGAVGGTLLRSAVTAYANPTGGPWPAMLGSSTQVVVNDAQLGELIPVSQQTLQQDGDTYVWLAEAFNAYTQVTKTKRYNSIAGQAAIEEQTSYLNDLPHWVLGLPQETDNLTTGETESINTYDLSNVTLQSRSRFGQTLMTYAFDGQGQLASFTDPNSHTTTLSNYKRGIPQTIGYPDNTSQSLAVDDFGQISSITDQAGSTTSYSYDSIGRITGITYPTGDEVAWYPKSFSYAYVTGAERGIGGGHWRRITTKGNAVTTTYFDVMLHPILSDASISGTANSDISTRTDYDWKGQKTFASYPVSGAPDLGSIGSGVSSVYDALGRLTQTQQPSELGTLTTATAYLSGARKQVTDPKGYVTTTSYQVFDQPGYDAVIQVQAPEGISQAVARDLYGNPLTITQSGNYGTESDNVSKTLTYDNYHRLCRTTEPESGSEVTAYDAANNVAWTASGMSITGTGCGQEQVPAATQAGRTYDAMNRVLTLVPPSGTQSTTYAYDALGNVATATSGLTYWTAYRNKLGQLTGESLQVSGQSQWRMGYAHDAYGSVSTIQYPNGEAVGYAPDALGRATQVGSYATGVAYYPDGDLASFTYGSGDSYAAQKNVRQLLSNFTYGNGGTLKLSEDYAYDKNGNISTITDLTSGTRTKSFGYDTLNRLTQAQANNLWGTETYSYDPLNNIRSRVSGGQAFTYNYDATNRLASITQGASNVVTLGYDSRGNVNNRNGTTLNFDQKNQLTSAQGYDSYAYDASGRRVMKAPSSGAGATYYFYTQAGQLVYAFDASASKATNYIYLGKKLIARNESLQLSAPASISFSANPNNGNYTVSWTAVAGATGYNLNESTDGGVTWAQAGGGTLTTNSLALINKSGGSYTYEVQACASAGCTTWTVSSALGVTPVQPVITVPTGTTNGNYSVSWSATVSATSYDVQEAVNNGAWTTIASGTTATSISRPGTSSGSYTYQVQASNAYGTRGWATSSAVTVDTTYGVVPPAPASVTVPAASADGTATVSWASVAQVTHYTLQQSSDGGTNWTQVYDGAALSAPLSGLANGSYTYRVEACNAYNCSPWQAGGNALVVTHPPTGAPTLTAPANSTNGSFTISWTAVSTATSYTLQESVDGGSTWAQVQANGNTSWPTSGRSNGNYNYRVQACNVGGCAGWSSTGTTTVLLPPPTPTGITVPATSNGPIPVSWNASPTATRYDLYQNINNAGWTLVASVSATSVTVTATTSGGYQFFVAAYNASGWNGAVNNSSLVTVTIPPGSAPTLSVPASNSSGSYTVSWSAVSGATSYNLEEQLNGGGWTLVQANSSTSWGASGRGNGTYGYMAQACNAGGCGPWSGVSNVSVALIPAVPTGLHTVTVNSTKGSYTVAWTAVSGATSYNMQQTLPDSTVTMPYTGTATQASATDIGVNGTVTVQVRACNASGCSAWSGGLSIAIDSN</sequence>
<evidence type="ECO:0000259" key="2">
    <source>
        <dbReference type="PROSITE" id="PS50853"/>
    </source>
</evidence>
<dbReference type="Pfam" id="PF05593">
    <property type="entry name" value="RHS_repeat"/>
    <property type="match status" value="1"/>
</dbReference>
<feature type="domain" description="Fibronectin type-III" evidence="2">
    <location>
        <begin position="1519"/>
        <end position="1608"/>
    </location>
</feature>
<dbReference type="NCBIfam" id="TIGR01643">
    <property type="entry name" value="YD_repeat_2x"/>
    <property type="match status" value="1"/>
</dbReference>
<name>A0A1I2H6P5_9GAMM</name>
<dbReference type="SUPFAM" id="SSF49265">
    <property type="entry name" value="Fibronectin type III"/>
    <property type="match status" value="4"/>
</dbReference>
<accession>A0A1I2H6P5</accession>
<dbReference type="Proteomes" id="UP000199477">
    <property type="component" value="Unassembled WGS sequence"/>
</dbReference>
<reference evidence="4" key="1">
    <citation type="submission" date="2016-10" db="EMBL/GenBank/DDBJ databases">
        <authorList>
            <person name="Varghese N."/>
            <person name="Submissions S."/>
        </authorList>
    </citation>
    <scope>NUCLEOTIDE SEQUENCE [LARGE SCALE GENOMIC DNA]</scope>
    <source>
        <strain evidence="4">UNC178MFTsu3.1</strain>
    </source>
</reference>
<dbReference type="EMBL" id="FONH01000011">
    <property type="protein sequence ID" value="SFF25864.1"/>
    <property type="molecule type" value="Genomic_DNA"/>
</dbReference>
<dbReference type="SMART" id="SM00060">
    <property type="entry name" value="FN3"/>
    <property type="match status" value="7"/>
</dbReference>
<keyword evidence="4" id="KW-1185">Reference proteome</keyword>
<keyword evidence="1" id="KW-0677">Repeat</keyword>
<dbReference type="InterPro" id="IPR013783">
    <property type="entry name" value="Ig-like_fold"/>
</dbReference>
<dbReference type="STRING" id="500610.SAMN02799615_02899"/>
<feature type="domain" description="Fibronectin type-III" evidence="2">
    <location>
        <begin position="1878"/>
        <end position="1966"/>
    </location>
</feature>
<dbReference type="PANTHER" id="PTHR32305">
    <property type="match status" value="1"/>
</dbReference>
<protein>
    <submittedName>
        <fullName evidence="3">YD repeat-containing protein</fullName>
    </submittedName>
</protein>
<dbReference type="InterPro" id="IPR003961">
    <property type="entry name" value="FN3_dom"/>
</dbReference>
<feature type="domain" description="Fibronectin type-III" evidence="2">
    <location>
        <begin position="1611"/>
        <end position="1699"/>
    </location>
</feature>
<dbReference type="Gene3D" id="2.60.40.10">
    <property type="entry name" value="Immunoglobulins"/>
    <property type="match status" value="6"/>
</dbReference>
<dbReference type="InterPro" id="IPR050708">
    <property type="entry name" value="T6SS_VgrG/RHS"/>
</dbReference>
<evidence type="ECO:0000313" key="3">
    <source>
        <dbReference type="EMBL" id="SFF25864.1"/>
    </source>
</evidence>
<dbReference type="InterPro" id="IPR031325">
    <property type="entry name" value="RHS_repeat"/>
</dbReference>
<evidence type="ECO:0000313" key="4">
    <source>
        <dbReference type="Proteomes" id="UP000199477"/>
    </source>
</evidence>
<dbReference type="Pfam" id="PF25023">
    <property type="entry name" value="TEN_YD-shell"/>
    <property type="match status" value="1"/>
</dbReference>
<gene>
    <name evidence="3" type="ORF">SAMN02799615_02899</name>
</gene>
<organism evidence="3 4">
    <name type="scientific">Dyella marensis</name>
    <dbReference type="NCBI Taxonomy" id="500610"/>
    <lineage>
        <taxon>Bacteria</taxon>
        <taxon>Pseudomonadati</taxon>
        <taxon>Pseudomonadota</taxon>
        <taxon>Gammaproteobacteria</taxon>
        <taxon>Lysobacterales</taxon>
        <taxon>Rhodanobacteraceae</taxon>
        <taxon>Dyella</taxon>
    </lineage>
</organism>
<dbReference type="RefSeq" id="WP_026635023.1">
    <property type="nucleotide sequence ID" value="NZ_FONH01000011.1"/>
</dbReference>
<feature type="domain" description="Fibronectin type-III" evidence="2">
    <location>
        <begin position="1424"/>
        <end position="1512"/>
    </location>
</feature>
<evidence type="ECO:0000256" key="1">
    <source>
        <dbReference type="ARBA" id="ARBA00022737"/>
    </source>
</evidence>